<keyword evidence="3" id="KW-0862">Zinc</keyword>
<evidence type="ECO:0000256" key="2">
    <source>
        <dbReference type="ARBA" id="ARBA00022723"/>
    </source>
</evidence>
<dbReference type="Pfam" id="PF04828">
    <property type="entry name" value="GFA"/>
    <property type="match status" value="1"/>
</dbReference>
<dbReference type="InterPro" id="IPR006913">
    <property type="entry name" value="CENP-V/GFA"/>
</dbReference>
<dbReference type="InterPro" id="IPR011057">
    <property type="entry name" value="Mss4-like_sf"/>
</dbReference>
<keyword evidence="2" id="KW-0479">Metal-binding</keyword>
<evidence type="ECO:0000256" key="4">
    <source>
        <dbReference type="ARBA" id="ARBA00023239"/>
    </source>
</evidence>
<organism evidence="6 7">
    <name type="scientific">Cognatiyoonia sediminum</name>
    <dbReference type="NCBI Taxonomy" id="1508389"/>
    <lineage>
        <taxon>Bacteria</taxon>
        <taxon>Pseudomonadati</taxon>
        <taxon>Pseudomonadota</taxon>
        <taxon>Alphaproteobacteria</taxon>
        <taxon>Rhodobacterales</taxon>
        <taxon>Paracoccaceae</taxon>
        <taxon>Cognatiyoonia</taxon>
    </lineage>
</organism>
<evidence type="ECO:0000256" key="3">
    <source>
        <dbReference type="ARBA" id="ARBA00022833"/>
    </source>
</evidence>
<keyword evidence="4" id="KW-0456">Lyase</keyword>
<keyword evidence="7" id="KW-1185">Reference proteome</keyword>
<dbReference type="PANTHER" id="PTHR33337">
    <property type="entry name" value="GFA DOMAIN-CONTAINING PROTEIN"/>
    <property type="match status" value="1"/>
</dbReference>
<sequence>MVEAGATGRCLCGAVRFEIKSGPKWTALCHCDSCRRAGAAAVVPWMGFAPDQVAWHGERKFYQSSEIAQRGFCPTCGTQMSFESTRWPGEIHLIATTLERPEDYEPQLHCHTAEHLPWLKIDDGLPKYERSAEP</sequence>
<dbReference type="RefSeq" id="WP_072902275.1">
    <property type="nucleotide sequence ID" value="NZ_FQXB01000006.1"/>
</dbReference>
<proteinExistence type="inferred from homology"/>
<evidence type="ECO:0000259" key="5">
    <source>
        <dbReference type="PROSITE" id="PS51891"/>
    </source>
</evidence>
<dbReference type="GO" id="GO:0016846">
    <property type="term" value="F:carbon-sulfur lyase activity"/>
    <property type="evidence" value="ECO:0007669"/>
    <property type="project" value="InterPro"/>
</dbReference>
<gene>
    <name evidence="6" type="ORF">SAMN05444003_2895</name>
</gene>
<dbReference type="SUPFAM" id="SSF51316">
    <property type="entry name" value="Mss4-like"/>
    <property type="match status" value="1"/>
</dbReference>
<dbReference type="GO" id="GO:0046872">
    <property type="term" value="F:metal ion binding"/>
    <property type="evidence" value="ECO:0007669"/>
    <property type="project" value="UniProtKB-KW"/>
</dbReference>
<dbReference type="PROSITE" id="PS51891">
    <property type="entry name" value="CENP_V_GFA"/>
    <property type="match status" value="1"/>
</dbReference>
<reference evidence="6 7" key="1">
    <citation type="submission" date="2016-11" db="EMBL/GenBank/DDBJ databases">
        <authorList>
            <person name="Jaros S."/>
            <person name="Januszkiewicz K."/>
            <person name="Wedrychowicz H."/>
        </authorList>
    </citation>
    <scope>NUCLEOTIDE SEQUENCE [LARGE SCALE GENOMIC DNA]</scope>
    <source>
        <strain evidence="6 7">DSM 28715</strain>
    </source>
</reference>
<dbReference type="OrthoDB" id="9807246at2"/>
<protein>
    <submittedName>
        <fullName evidence="6">Uncharacterized conserved protein</fullName>
    </submittedName>
</protein>
<dbReference type="AlphaFoldDB" id="A0A1M5SCG9"/>
<evidence type="ECO:0000256" key="1">
    <source>
        <dbReference type="ARBA" id="ARBA00005495"/>
    </source>
</evidence>
<comment type="similarity">
    <text evidence="1">Belongs to the Gfa family.</text>
</comment>
<dbReference type="Gene3D" id="3.90.1590.10">
    <property type="entry name" value="glutathione-dependent formaldehyde- activating enzyme (gfa)"/>
    <property type="match status" value="1"/>
</dbReference>
<dbReference type="EMBL" id="FQXB01000006">
    <property type="protein sequence ID" value="SHH36165.1"/>
    <property type="molecule type" value="Genomic_DNA"/>
</dbReference>
<evidence type="ECO:0000313" key="7">
    <source>
        <dbReference type="Proteomes" id="UP000184074"/>
    </source>
</evidence>
<feature type="domain" description="CENP-V/GFA" evidence="5">
    <location>
        <begin position="6"/>
        <end position="129"/>
    </location>
</feature>
<dbReference type="Proteomes" id="UP000184074">
    <property type="component" value="Unassembled WGS sequence"/>
</dbReference>
<dbReference type="PANTHER" id="PTHR33337:SF40">
    <property type="entry name" value="CENP-V_GFA DOMAIN-CONTAINING PROTEIN-RELATED"/>
    <property type="match status" value="1"/>
</dbReference>
<evidence type="ECO:0000313" key="6">
    <source>
        <dbReference type="EMBL" id="SHH36165.1"/>
    </source>
</evidence>
<accession>A0A1M5SCG9</accession>
<dbReference type="STRING" id="1508389.SAMN05444003_2895"/>
<name>A0A1M5SCG9_9RHOB</name>